<dbReference type="RefSeq" id="XP_019724606.1">
    <property type="nucleotide sequence ID" value="XM_019869047.1"/>
</dbReference>
<dbReference type="SUPFAM" id="SSF48726">
    <property type="entry name" value="Immunoglobulin"/>
    <property type="match status" value="5"/>
</dbReference>
<feature type="domain" description="Fibronectin type-III" evidence="9">
    <location>
        <begin position="360"/>
        <end position="455"/>
    </location>
</feature>
<evidence type="ECO:0000256" key="2">
    <source>
        <dbReference type="ARBA" id="ARBA00022433"/>
    </source>
</evidence>
<dbReference type="Gene3D" id="2.60.40.10">
    <property type="entry name" value="Immunoglobulins"/>
    <property type="match status" value="12"/>
</dbReference>
<dbReference type="Pfam" id="PF00041">
    <property type="entry name" value="fn3"/>
    <property type="match status" value="5"/>
</dbReference>
<dbReference type="InterPro" id="IPR050964">
    <property type="entry name" value="Striated_Muscle_Regulatory"/>
</dbReference>
<dbReference type="InterPro" id="IPR007110">
    <property type="entry name" value="Ig-like_dom"/>
</dbReference>
<dbReference type="SMART" id="SM00060">
    <property type="entry name" value="FN3"/>
    <property type="match status" value="5"/>
</dbReference>
<dbReference type="STRING" id="109280.ENSHCOP00000020087"/>
<evidence type="ECO:0000256" key="6">
    <source>
        <dbReference type="ARBA" id="ARBA00023319"/>
    </source>
</evidence>
<dbReference type="InterPro" id="IPR013151">
    <property type="entry name" value="Immunoglobulin_dom"/>
</dbReference>
<comment type="subcellular location">
    <subcellularLocation>
        <location evidence="1">Cytoplasm</location>
    </subcellularLocation>
</comment>
<dbReference type="SUPFAM" id="SSF49265">
    <property type="entry name" value="Fibronectin type III"/>
    <property type="match status" value="3"/>
</dbReference>
<feature type="domain" description="Ig-like" evidence="8">
    <location>
        <begin position="1106"/>
        <end position="1186"/>
    </location>
</feature>
<keyword evidence="6" id="KW-0393">Immunoglobulin domain</keyword>
<feature type="domain" description="Fibronectin type-III" evidence="9">
    <location>
        <begin position="589"/>
        <end position="682"/>
    </location>
</feature>
<sequence length="1425" mass="158909">METRTAMRREREEESSSMSSSVKVSSHRHKKTFASSDEEVPYSDVVPVIPVDVMSAKEILQMENLPRHRTWEILRETQAADEGYHRDKWTMFGNEAEKLEAGVMRSQRLLRTRVDKTALRKEAQKKASEHLEYLERLSQKVPDFSVPLRPHTVWEGMTVQLACVVQGCPPPQVTWYKDGVALRKPEMPWNYGLQQAFGLNYLEIRRCSPDDAGVYKAVAKSPLGEAMTFATLLVNPYKGATAGSDDSRTRASQQASFASAFPPTWVKEGDSLTLHCSFTAPLLPFQQDVTWFRDGTPLLQSDAVDTKTTNGAASMTLRTVYKEHEGVYTVRLKTWDGILESSAYVYVEDASATAVGAPASPLLVQVSDIHKDYVFLTWQPPSADGTSPIEGYYVERCDLSQGQWVRCNEHPHKACRYPLFGLKEGASYQFRVRAVNQAGVGRPSKATEPVLTEDPLQHARTMVVQVHGGRTVVITQGDLEGQVRIPLAPTNVHACELSDTYVVLSWTEPEPRGKEPLTFYVERSQEGKSGWEMASRDAVVNSPRFPVFDLLEGTRYHFRVRAVNKYGVSEPSEPSGPICLGKPQSAPAAPSSILAFRDTDSSVSLQWQEPKDKEGVLGYYLYCREKGQEDWKVINNKPISDPRFTVHGLQTRKEYVFRIKSVSQAGKSDYSDESPPILVKAAICVPSAPSAIALLMCTGSEMVLGWRRPRQDGGTPMRGYYLDEREAGTDAWREVNVKAIKERRATVSNLSSGLWYQFRVFAANMVGVGEPSEPSEAFLCEEWTMPEPGCPFDLEVREVKDHSLVLLWAAPLYEGRGPVTGYSLEISRGERSDEWTAVNDEPVTDTHHKVSGLQAGQIYRLRVSAVNEAGAGAPSLPSEPIVALTSPDSPNIEAGVDDDGFIYLAFACDHVVDGNEGLWAKNYSQPIDGARAQADNKDGRSVLTFSDPSEQDLGLYTVEMSDEPSLSSSYLLTAEDLERLKELSQQVQNPLIALKSGWHVEVSETGGARLWLHTESLSDDAELRLVFNDKEISSTPGRRINFDKAGGLVEVLIDRMTHEDEGTYTAQLRDGRARNQFTLVLVDHEFRELLALANAKRRDCERKSGPYFEELLSWDVNEDCQVTIKCKVTNASKDTTLKWSKDGVALPQADYDPPSGVGALTIPQIEKQQAGSYKAVVSDARGEDVSTLALQHEEYDKLLQQLSKQCGLSAGPLRVQSTAEGFRLYCCLTYYISALKTSWDFKGKRMEPQSRIRMGNNERMVWMDIFNPTENDKGKYTLEMFDGGETHCRHLDLSGQAFADALLEQQRLKQEAVIEKNRAKVTKGLPDVVAIMEGKSLCLTCFIEGDPTPDVFWLRNEREIAGEDQFFITRERGCSTITINDVRTENSGKYTVLVRNRCGSESVEVTVSVYKRGEAPPADAVEMGL</sequence>
<dbReference type="Ensembl" id="ENSHCOT00000007071.1">
    <property type="protein sequence ID" value="ENSHCOP00000020087.1"/>
    <property type="gene ID" value="ENSHCOG00000005884.1"/>
</dbReference>
<evidence type="ECO:0000256" key="4">
    <source>
        <dbReference type="ARBA" id="ARBA00022737"/>
    </source>
</evidence>
<protein>
    <submittedName>
        <fullName evidence="10">Myomesin 3</fullName>
    </submittedName>
</protein>
<feature type="domain" description="Ig-like" evidence="8">
    <location>
        <begin position="255"/>
        <end position="346"/>
    </location>
</feature>
<dbReference type="CTD" id="127294"/>
<evidence type="ECO:0000256" key="7">
    <source>
        <dbReference type="SAM" id="MobiDB-lite"/>
    </source>
</evidence>
<dbReference type="RefSeq" id="XP_019724605.1">
    <property type="nucleotide sequence ID" value="XM_019869046.1"/>
</dbReference>
<dbReference type="FunFam" id="2.60.40.10:FF:000107">
    <property type="entry name" value="Myosin, light chain kinase a"/>
    <property type="match status" value="1"/>
</dbReference>
<keyword evidence="3" id="KW-0963">Cytoplasm</keyword>
<reference evidence="10" key="2">
    <citation type="submission" date="2025-09" db="UniProtKB">
        <authorList>
            <consortium name="Ensembl"/>
        </authorList>
    </citation>
    <scope>IDENTIFICATION</scope>
</reference>
<accession>A0A3Q2Z2B6</accession>
<dbReference type="CDD" id="cd00063">
    <property type="entry name" value="FN3"/>
    <property type="match status" value="5"/>
</dbReference>
<feature type="region of interest" description="Disordered" evidence="7">
    <location>
        <begin position="1"/>
        <end position="39"/>
    </location>
</feature>
<evidence type="ECO:0000259" key="9">
    <source>
        <dbReference type="PROSITE" id="PS50853"/>
    </source>
</evidence>
<dbReference type="CDD" id="cd00096">
    <property type="entry name" value="Ig"/>
    <property type="match status" value="1"/>
</dbReference>
<dbReference type="InterPro" id="IPR003598">
    <property type="entry name" value="Ig_sub2"/>
</dbReference>
<dbReference type="KEGG" id="hcq:109515341"/>
<dbReference type="Proteomes" id="UP000264820">
    <property type="component" value="Unplaced"/>
</dbReference>
<dbReference type="GeneTree" id="ENSGT00940000158669"/>
<dbReference type="FunFam" id="2.60.40.10:FF:000192">
    <property type="entry name" value="Myomesin 1"/>
    <property type="match status" value="1"/>
</dbReference>
<evidence type="ECO:0000256" key="3">
    <source>
        <dbReference type="ARBA" id="ARBA00022490"/>
    </source>
</evidence>
<dbReference type="SMART" id="SM00408">
    <property type="entry name" value="IGc2"/>
    <property type="match status" value="4"/>
</dbReference>
<dbReference type="FunFam" id="2.60.40.10:FF:000029">
    <property type="entry name" value="Myomesin 1"/>
    <property type="match status" value="2"/>
</dbReference>
<dbReference type="FunFam" id="2.60.40.10:FF:000197">
    <property type="entry name" value="Myomesin 1"/>
    <property type="match status" value="1"/>
</dbReference>
<dbReference type="SMART" id="SM00409">
    <property type="entry name" value="IG"/>
    <property type="match status" value="5"/>
</dbReference>
<dbReference type="InterPro" id="IPR003599">
    <property type="entry name" value="Ig_sub"/>
</dbReference>
<dbReference type="FunFam" id="2.60.40.10:FF:000069">
    <property type="entry name" value="Alpha-protein kinase 3"/>
    <property type="match status" value="1"/>
</dbReference>
<feature type="domain" description="Ig-like" evidence="8">
    <location>
        <begin position="142"/>
        <end position="235"/>
    </location>
</feature>
<evidence type="ECO:0000256" key="1">
    <source>
        <dbReference type="ARBA" id="ARBA00004496"/>
    </source>
</evidence>
<dbReference type="GeneID" id="109515341"/>
<keyword evidence="2" id="KW-0787">Thick filament</keyword>
<keyword evidence="11" id="KW-1185">Reference proteome</keyword>
<dbReference type="PROSITE" id="PS50853">
    <property type="entry name" value="FN3"/>
    <property type="match status" value="5"/>
</dbReference>
<organism evidence="10 11">
    <name type="scientific">Hippocampus comes</name>
    <name type="common">Tiger tail seahorse</name>
    <dbReference type="NCBI Taxonomy" id="109280"/>
    <lineage>
        <taxon>Eukaryota</taxon>
        <taxon>Metazoa</taxon>
        <taxon>Chordata</taxon>
        <taxon>Craniata</taxon>
        <taxon>Vertebrata</taxon>
        <taxon>Euteleostomi</taxon>
        <taxon>Actinopterygii</taxon>
        <taxon>Neopterygii</taxon>
        <taxon>Teleostei</taxon>
        <taxon>Neoteleostei</taxon>
        <taxon>Acanthomorphata</taxon>
        <taxon>Syngnathiaria</taxon>
        <taxon>Syngnathiformes</taxon>
        <taxon>Syngnathoidei</taxon>
        <taxon>Syngnathidae</taxon>
        <taxon>Hippocampus</taxon>
    </lineage>
</organism>
<feature type="domain" description="Fibronectin type-III" evidence="9">
    <location>
        <begin position="688"/>
        <end position="782"/>
    </location>
</feature>
<dbReference type="InterPro" id="IPR013098">
    <property type="entry name" value="Ig_I-set"/>
</dbReference>
<evidence type="ECO:0000259" key="8">
    <source>
        <dbReference type="PROSITE" id="PS50835"/>
    </source>
</evidence>
<dbReference type="PANTHER" id="PTHR13817">
    <property type="entry name" value="TITIN"/>
    <property type="match status" value="1"/>
</dbReference>
<keyword evidence="5" id="KW-0514">Muscle protein</keyword>
<feature type="domain" description="Fibronectin type-III" evidence="9">
    <location>
        <begin position="488"/>
        <end position="583"/>
    </location>
</feature>
<dbReference type="InterPro" id="IPR003961">
    <property type="entry name" value="FN3_dom"/>
</dbReference>
<dbReference type="FunFam" id="2.60.40.10:FF:000233">
    <property type="entry name" value="Myomesin 1"/>
    <property type="match status" value="1"/>
</dbReference>
<dbReference type="OMA" id="VTNTNKD"/>
<feature type="domain" description="Ig-like" evidence="8">
    <location>
        <begin position="1319"/>
        <end position="1408"/>
    </location>
</feature>
<reference evidence="10" key="1">
    <citation type="submission" date="2025-08" db="UniProtKB">
        <authorList>
            <consortium name="Ensembl"/>
        </authorList>
    </citation>
    <scope>IDENTIFICATION</scope>
</reference>
<dbReference type="GO" id="GO:0045214">
    <property type="term" value="P:sarcomere organization"/>
    <property type="evidence" value="ECO:0007669"/>
    <property type="project" value="TreeGrafter"/>
</dbReference>
<feature type="domain" description="Fibronectin type-III" evidence="9">
    <location>
        <begin position="790"/>
        <end position="888"/>
    </location>
</feature>
<dbReference type="PROSITE" id="PS50835">
    <property type="entry name" value="IG_LIKE"/>
    <property type="match status" value="4"/>
</dbReference>
<dbReference type="GO" id="GO:0003007">
    <property type="term" value="P:heart morphogenesis"/>
    <property type="evidence" value="ECO:0007669"/>
    <property type="project" value="UniProtKB-ARBA"/>
</dbReference>
<dbReference type="PRINTS" id="PR00014">
    <property type="entry name" value="FNTYPEIII"/>
</dbReference>
<feature type="compositionally biased region" description="Basic and acidic residues" evidence="7">
    <location>
        <begin position="1"/>
        <end position="14"/>
    </location>
</feature>
<evidence type="ECO:0000313" key="11">
    <source>
        <dbReference type="Proteomes" id="UP000264820"/>
    </source>
</evidence>
<evidence type="ECO:0000313" key="10">
    <source>
        <dbReference type="Ensembl" id="ENSHCOP00000020087.1"/>
    </source>
</evidence>
<name>A0A3Q2Z2B6_HIPCM</name>
<dbReference type="InterPro" id="IPR036179">
    <property type="entry name" value="Ig-like_dom_sf"/>
</dbReference>
<keyword evidence="4" id="KW-0677">Repeat</keyword>
<dbReference type="GO" id="GO:0032982">
    <property type="term" value="C:myosin filament"/>
    <property type="evidence" value="ECO:0007669"/>
    <property type="project" value="UniProtKB-KW"/>
</dbReference>
<dbReference type="FunFam" id="2.60.40.10:FF:000179">
    <property type="entry name" value="Myomesin 2"/>
    <property type="match status" value="1"/>
</dbReference>
<dbReference type="GO" id="GO:0005198">
    <property type="term" value="F:structural molecule activity"/>
    <property type="evidence" value="ECO:0007669"/>
    <property type="project" value="UniProtKB-ARBA"/>
</dbReference>
<dbReference type="Pfam" id="PF07679">
    <property type="entry name" value="I-set"/>
    <property type="match status" value="3"/>
</dbReference>
<dbReference type="PANTHER" id="PTHR13817:SF89">
    <property type="entry name" value="MYOMESIN-3"/>
    <property type="match status" value="1"/>
</dbReference>
<proteinExistence type="predicted"/>
<evidence type="ECO:0000256" key="5">
    <source>
        <dbReference type="ARBA" id="ARBA00023179"/>
    </source>
</evidence>
<dbReference type="OrthoDB" id="9936265at2759"/>
<dbReference type="GO" id="GO:0031430">
    <property type="term" value="C:M band"/>
    <property type="evidence" value="ECO:0007669"/>
    <property type="project" value="TreeGrafter"/>
</dbReference>
<dbReference type="GO" id="GO:0055013">
    <property type="term" value="P:cardiac muscle cell development"/>
    <property type="evidence" value="ECO:0007669"/>
    <property type="project" value="UniProtKB-ARBA"/>
</dbReference>
<dbReference type="FunFam" id="2.60.40.10:FF:002172">
    <property type="entry name" value="Myomesin 1a (skelemin)"/>
    <property type="match status" value="1"/>
</dbReference>
<dbReference type="InterPro" id="IPR036116">
    <property type="entry name" value="FN3_sf"/>
</dbReference>
<dbReference type="Pfam" id="PF00047">
    <property type="entry name" value="ig"/>
    <property type="match status" value="1"/>
</dbReference>
<dbReference type="InterPro" id="IPR013783">
    <property type="entry name" value="Ig-like_fold"/>
</dbReference>